<reference evidence="3 4" key="1">
    <citation type="submission" date="2015-09" db="EMBL/GenBank/DDBJ databases">
        <authorList>
            <consortium name="Swine Surveillance"/>
        </authorList>
    </citation>
    <scope>NUCLEOTIDE SEQUENCE [LARGE SCALE GENOMIC DNA]</scope>
    <source>
        <strain evidence="3 4">CECT 7557</strain>
    </source>
</reference>
<organism evidence="3 4">
    <name type="scientific">Tritonibacter multivorans</name>
    <dbReference type="NCBI Taxonomy" id="928856"/>
    <lineage>
        <taxon>Bacteria</taxon>
        <taxon>Pseudomonadati</taxon>
        <taxon>Pseudomonadota</taxon>
        <taxon>Alphaproteobacteria</taxon>
        <taxon>Rhodobacterales</taxon>
        <taxon>Paracoccaceae</taxon>
        <taxon>Tritonibacter</taxon>
    </lineage>
</organism>
<dbReference type="InterPro" id="IPR002491">
    <property type="entry name" value="ABC_transptr_periplasmic_BD"/>
</dbReference>
<dbReference type="PANTHER" id="PTHR30535:SF4">
    <property type="entry name" value="HEMIN-BINDING PERIPLASMIC PROTEIN HMUT"/>
    <property type="match status" value="1"/>
</dbReference>
<evidence type="ECO:0000313" key="4">
    <source>
        <dbReference type="Proteomes" id="UP000052022"/>
    </source>
</evidence>
<accession>A0A0N7LZR7</accession>
<dbReference type="OrthoDB" id="9797736at2"/>
<dbReference type="AlphaFoldDB" id="A0A0N7LZR7"/>
<dbReference type="Gene3D" id="3.40.50.1980">
    <property type="entry name" value="Nitrogenase molybdenum iron protein domain"/>
    <property type="match status" value="2"/>
</dbReference>
<gene>
    <name evidence="3" type="primary">hmuT</name>
    <name evidence="3" type="ORF">TRM7557_01870</name>
</gene>
<dbReference type="SUPFAM" id="SSF53807">
    <property type="entry name" value="Helical backbone' metal receptor"/>
    <property type="match status" value="1"/>
</dbReference>
<dbReference type="InterPro" id="IPR050902">
    <property type="entry name" value="ABC_Transporter_SBP"/>
</dbReference>
<evidence type="ECO:0000259" key="2">
    <source>
        <dbReference type="PROSITE" id="PS50983"/>
    </source>
</evidence>
<evidence type="ECO:0000313" key="3">
    <source>
        <dbReference type="EMBL" id="CUH78417.1"/>
    </source>
</evidence>
<dbReference type="STRING" id="928856.SAMN04488049_10841"/>
<feature type="signal peptide" evidence="1">
    <location>
        <begin position="1"/>
        <end position="20"/>
    </location>
</feature>
<name>A0A0N7LZR7_9RHOB</name>
<feature type="domain" description="Fe/B12 periplasmic-binding" evidence="2">
    <location>
        <begin position="28"/>
        <end position="283"/>
    </location>
</feature>
<dbReference type="Proteomes" id="UP000052022">
    <property type="component" value="Unassembled WGS sequence"/>
</dbReference>
<sequence>MIRASLFGVWGLLVATGTMADSYPDARAIVSVGGPVTETIYALGEQGRLVGRDTTSIYPPEAVDLPDVGYMRALSAEGVLSLAPDLILARSTSGPPEALEQLAASSVPVVLVEDRFSAAAVVDSVATIGAALGVPAKAETLAAQIADEFAALAGDLGQHNRQKRVLFVLSLDGGRMNAAGANTGANGIIELAGGVNVFADAFDSYKPVNAEAVIEAAPDVIVMMEARGDHRTRKAEVMGLPAVALTPAGRAEAFVTIPGAALGFGPRTATFARQLHQALYPAKEG</sequence>
<dbReference type="PROSITE" id="PS50983">
    <property type="entry name" value="FE_B12_PBP"/>
    <property type="match status" value="1"/>
</dbReference>
<keyword evidence="1" id="KW-0732">Signal</keyword>
<feature type="chain" id="PRO_5006015734" evidence="1">
    <location>
        <begin position="21"/>
        <end position="285"/>
    </location>
</feature>
<protein>
    <submittedName>
        <fullName evidence="3">Hemin-binding periplasmic protein HmuT</fullName>
    </submittedName>
</protein>
<evidence type="ECO:0000256" key="1">
    <source>
        <dbReference type="SAM" id="SignalP"/>
    </source>
</evidence>
<dbReference type="RefSeq" id="WP_058289941.1">
    <property type="nucleotide sequence ID" value="NZ_CYSD01000031.1"/>
</dbReference>
<dbReference type="PANTHER" id="PTHR30535">
    <property type="entry name" value="VITAMIN B12-BINDING PROTEIN"/>
    <property type="match status" value="1"/>
</dbReference>
<dbReference type="Pfam" id="PF01497">
    <property type="entry name" value="Peripla_BP_2"/>
    <property type="match status" value="1"/>
</dbReference>
<proteinExistence type="predicted"/>
<keyword evidence="4" id="KW-1185">Reference proteome</keyword>
<dbReference type="EMBL" id="CYSD01000031">
    <property type="protein sequence ID" value="CUH78417.1"/>
    <property type="molecule type" value="Genomic_DNA"/>
</dbReference>